<organism evidence="1 2">
    <name type="scientific">Stieleria maiorica</name>
    <dbReference type="NCBI Taxonomy" id="2795974"/>
    <lineage>
        <taxon>Bacteria</taxon>
        <taxon>Pseudomonadati</taxon>
        <taxon>Planctomycetota</taxon>
        <taxon>Planctomycetia</taxon>
        <taxon>Pirellulales</taxon>
        <taxon>Pirellulaceae</taxon>
        <taxon>Stieleria</taxon>
    </lineage>
</organism>
<dbReference type="KEGG" id="smam:Mal15_22010"/>
<dbReference type="AlphaFoldDB" id="A0A5B9MBM9"/>
<evidence type="ECO:0000313" key="1">
    <source>
        <dbReference type="EMBL" id="QEF98153.1"/>
    </source>
</evidence>
<evidence type="ECO:0000313" key="2">
    <source>
        <dbReference type="Proteomes" id="UP000321353"/>
    </source>
</evidence>
<proteinExistence type="predicted"/>
<reference evidence="1 2" key="1">
    <citation type="submission" date="2019-02" db="EMBL/GenBank/DDBJ databases">
        <title>Planctomycetal bacteria perform biofilm scaping via a novel small molecule.</title>
        <authorList>
            <person name="Jeske O."/>
            <person name="Boedeker C."/>
            <person name="Wiegand S."/>
            <person name="Breitling P."/>
            <person name="Kallscheuer N."/>
            <person name="Jogler M."/>
            <person name="Rohde M."/>
            <person name="Petersen J."/>
            <person name="Medema M.H."/>
            <person name="Surup F."/>
            <person name="Jogler C."/>
        </authorList>
    </citation>
    <scope>NUCLEOTIDE SEQUENCE [LARGE SCALE GENOMIC DNA]</scope>
    <source>
        <strain evidence="1 2">Mal15</strain>
    </source>
</reference>
<name>A0A5B9MBM9_9BACT</name>
<protein>
    <submittedName>
        <fullName evidence="1">Uncharacterized protein</fullName>
    </submittedName>
</protein>
<accession>A0A5B9MBM9</accession>
<keyword evidence="2" id="KW-1185">Reference proteome</keyword>
<gene>
    <name evidence="1" type="ORF">Mal15_22010</name>
</gene>
<dbReference type="EMBL" id="CP036264">
    <property type="protein sequence ID" value="QEF98153.1"/>
    <property type="molecule type" value="Genomic_DNA"/>
</dbReference>
<sequence length="145" mass="16171">MSLHDAISELNDIIFDTDGFAETIEYWPLGVEANKFEVDAVVDWSDEEGSNQVRGDGRSSLNADKGREVRRTAIIELPIERVDDSGATVRLSVSESGKDRIVVTEGDSQFKLRVKRIIGHDEAVQTVLATRSTEYQAGKRFERKG</sequence>
<dbReference type="RefSeq" id="WP_147867714.1">
    <property type="nucleotide sequence ID" value="NZ_CP036264.1"/>
</dbReference>
<dbReference type="Proteomes" id="UP000321353">
    <property type="component" value="Chromosome"/>
</dbReference>